<evidence type="ECO:0000313" key="1">
    <source>
        <dbReference type="EMBL" id="AEF02837.1"/>
    </source>
</evidence>
<dbReference type="Proteomes" id="UP000000683">
    <property type="component" value="Chromosome"/>
</dbReference>
<dbReference type="AlphaFoldDB" id="F5Z497"/>
<proteinExistence type="predicted"/>
<name>F5Z497_ALTNA</name>
<organism evidence="1 2">
    <name type="scientific">Alteromonas naphthalenivorans</name>
    <dbReference type="NCBI Taxonomy" id="715451"/>
    <lineage>
        <taxon>Bacteria</taxon>
        <taxon>Pseudomonadati</taxon>
        <taxon>Pseudomonadota</taxon>
        <taxon>Gammaproteobacteria</taxon>
        <taxon>Alteromonadales</taxon>
        <taxon>Alteromonadaceae</taxon>
        <taxon>Alteromonas/Salinimonas group</taxon>
        <taxon>Alteromonas</taxon>
    </lineage>
</organism>
<dbReference type="KEGG" id="alt:ambt_06510"/>
<dbReference type="HOGENOM" id="CLU_3323699_0_0_6"/>
<evidence type="ECO:0000313" key="2">
    <source>
        <dbReference type="Proteomes" id="UP000000683"/>
    </source>
</evidence>
<dbReference type="EMBL" id="CP002339">
    <property type="protein sequence ID" value="AEF02837.1"/>
    <property type="molecule type" value="Genomic_DNA"/>
</dbReference>
<reference evidence="1 2" key="1">
    <citation type="journal article" date="2011" name="J. Bacteriol.">
        <title>Complete genome sequence of the polycyclic aromatic hydrocarbon-degrading bacterium Alteromonas sp. strain SN2.</title>
        <authorList>
            <person name="Jin H.M."/>
            <person name="Jeong H."/>
            <person name="Moon E.J."/>
            <person name="Math R.K."/>
            <person name="Lee K."/>
            <person name="Kim H.J."/>
            <person name="Jeon C.O."/>
            <person name="Oh T.K."/>
            <person name="Kim J.F."/>
        </authorList>
    </citation>
    <scope>NUCLEOTIDE SEQUENCE [LARGE SCALE GENOMIC DNA]</scope>
    <source>
        <strain evidence="2">JCM 17741 / KACC 18427 / KCTC 11700BP / SN2</strain>
    </source>
</reference>
<keyword evidence="2" id="KW-1185">Reference proteome</keyword>
<sequence length="38" mass="4301">MNSPIDRATSTITKYAQQAPRYTSYPTALKFESVNEGY</sequence>
<accession>F5Z497</accession>
<gene>
    <name evidence="1" type="ordered locus">ambt_06510</name>
</gene>
<protein>
    <submittedName>
        <fullName evidence="1">Uncharacterized protein</fullName>
    </submittedName>
</protein>